<keyword evidence="1" id="KW-0175">Coiled coil</keyword>
<evidence type="ECO:0000313" key="3">
    <source>
        <dbReference type="Proteomes" id="UP000298602"/>
    </source>
</evidence>
<keyword evidence="3" id="KW-1185">Reference proteome</keyword>
<reference evidence="2 3" key="2">
    <citation type="submission" date="2019-05" db="EMBL/GenBank/DDBJ databases">
        <authorList>
            <person name="Suflita J.M."/>
            <person name="Marks C.R."/>
        </authorList>
    </citation>
    <scope>NUCLEOTIDE SEQUENCE [LARGE SCALE GENOMIC DNA]</scope>
    <source>
        <strain evidence="2 3">ALDC</strain>
    </source>
</reference>
<feature type="coiled-coil region" evidence="1">
    <location>
        <begin position="306"/>
        <end position="337"/>
    </location>
</feature>
<accession>A0A4P8L306</accession>
<dbReference type="KEGG" id="dax:FDQ92_08695"/>
<dbReference type="SUPFAM" id="SSF52540">
    <property type="entry name" value="P-loop containing nucleoside triphosphate hydrolases"/>
    <property type="match status" value="1"/>
</dbReference>
<dbReference type="RefSeq" id="WP_137424226.1">
    <property type="nucleotide sequence ID" value="NZ_CP040098.1"/>
</dbReference>
<dbReference type="EMBL" id="CP040098">
    <property type="protein sequence ID" value="QCQ22229.1"/>
    <property type="molecule type" value="Genomic_DNA"/>
</dbReference>
<dbReference type="Proteomes" id="UP000298602">
    <property type="component" value="Chromosome"/>
</dbReference>
<sequence>MPNVMTQPEKRPESLDGDVLPDLEWVGRVRCPGLTPDAAFLESWLDELGKSLAVFRYRKDFPGFWIAFLGGTGTGKSTLFNAICGEELSATGVERPKTAGAVLYAHKDCPVERHFPFSAVPVVRQAAGSAEAVPTSGRLGEIVLLEHDREDLSHLVFADTPDLDSVEAANRRIAEDLHDLSDGIVFVSSQEKYADDVPYRFLVRVAREGRPFYLLLNKAEQRMTREEVLEVLETEDVRFSADRLWLLPYTPGSPWKELPSSPAFQEFRKALLQDFSKERLGAHRTRRLRRESEKLAARLESLLTLLDAENRAAESWRRRLDALLAESTRRLIEEEQKRFSAESRAYLQAEIRRLFTKYDVLAKPRRFVREILLAPLRLLGMRGPAVPESHEKTLEKIRRKIDLHPIHAALDHLNRRVLEDLSPADADSPLYRKMRQPGMELSREEVREIVWKAQDELVLWLEETFARLAKGIPRSKEWGIYSTSILWGILIVSLEAVVGGGLSGLDVALDSALAPFVTKGAVELFAYHEIQRLARELAERYQAGLLSVVREQRDRYERALQSLMTDGSTRQQLESWKSALRARHREAETA</sequence>
<evidence type="ECO:0000313" key="2">
    <source>
        <dbReference type="EMBL" id="QCQ22229.1"/>
    </source>
</evidence>
<evidence type="ECO:0000256" key="1">
    <source>
        <dbReference type="SAM" id="Coils"/>
    </source>
</evidence>
<protein>
    <submittedName>
        <fullName evidence="2">GTPase domain-containing protein</fullName>
    </submittedName>
</protein>
<proteinExistence type="predicted"/>
<organism evidence="2 3">
    <name type="scientific">Desulfoglaeba alkanexedens ALDC</name>
    <dbReference type="NCBI Taxonomy" id="980445"/>
    <lineage>
        <taxon>Bacteria</taxon>
        <taxon>Pseudomonadati</taxon>
        <taxon>Thermodesulfobacteriota</taxon>
        <taxon>Syntrophobacteria</taxon>
        <taxon>Syntrophobacterales</taxon>
        <taxon>Syntrophobacteraceae</taxon>
        <taxon>Desulfoglaeba</taxon>
    </lineage>
</organism>
<dbReference type="CDD" id="cd00882">
    <property type="entry name" value="Ras_like_GTPase"/>
    <property type="match status" value="1"/>
</dbReference>
<dbReference type="OrthoDB" id="207675at2"/>
<reference evidence="2 3" key="1">
    <citation type="submission" date="2019-05" db="EMBL/GenBank/DDBJ databases">
        <title>The Complete Genome Sequence of the n-alkane-degrading Desulfoglaeba alkanexedens ALDC reveals multiple alkylsuccinate synthase gene clusters.</title>
        <authorList>
            <person name="Callaghan A.V."/>
            <person name="Davidova I.A."/>
            <person name="Duncan K.E."/>
            <person name="Morris B."/>
            <person name="McInerney M.J."/>
        </authorList>
    </citation>
    <scope>NUCLEOTIDE SEQUENCE [LARGE SCALE GENOMIC DNA]</scope>
    <source>
        <strain evidence="2 3">ALDC</strain>
    </source>
</reference>
<gene>
    <name evidence="2" type="ORF">FDQ92_08695</name>
</gene>
<name>A0A4P8L306_9BACT</name>
<dbReference type="Gene3D" id="3.40.50.300">
    <property type="entry name" value="P-loop containing nucleotide triphosphate hydrolases"/>
    <property type="match status" value="1"/>
</dbReference>
<dbReference type="AlphaFoldDB" id="A0A4P8L306"/>
<dbReference type="InterPro" id="IPR027417">
    <property type="entry name" value="P-loop_NTPase"/>
</dbReference>